<dbReference type="SUPFAM" id="SSF101898">
    <property type="entry name" value="NHL repeat"/>
    <property type="match status" value="1"/>
</dbReference>
<organism evidence="1 2">
    <name type="scientific">Pinctada imbricata</name>
    <name type="common">Atlantic pearl-oyster</name>
    <name type="synonym">Pinctada martensii</name>
    <dbReference type="NCBI Taxonomy" id="66713"/>
    <lineage>
        <taxon>Eukaryota</taxon>
        <taxon>Metazoa</taxon>
        <taxon>Spiralia</taxon>
        <taxon>Lophotrochozoa</taxon>
        <taxon>Mollusca</taxon>
        <taxon>Bivalvia</taxon>
        <taxon>Autobranchia</taxon>
        <taxon>Pteriomorphia</taxon>
        <taxon>Pterioida</taxon>
        <taxon>Pterioidea</taxon>
        <taxon>Pteriidae</taxon>
        <taxon>Pinctada</taxon>
    </lineage>
</organism>
<dbReference type="Proteomes" id="UP001186944">
    <property type="component" value="Unassembled WGS sequence"/>
</dbReference>
<keyword evidence="2" id="KW-1185">Reference proteome</keyword>
<name>A0AA88XXA1_PINIB</name>
<accession>A0AA88XXA1</accession>
<gene>
    <name evidence="1" type="ORF">FSP39_018191</name>
</gene>
<dbReference type="Gene3D" id="2.120.10.30">
    <property type="entry name" value="TolB, C-terminal domain"/>
    <property type="match status" value="1"/>
</dbReference>
<reference evidence="1" key="1">
    <citation type="submission" date="2019-08" db="EMBL/GenBank/DDBJ databases">
        <title>The improved chromosome-level genome for the pearl oyster Pinctada fucata martensii using PacBio sequencing and Hi-C.</title>
        <authorList>
            <person name="Zheng Z."/>
        </authorList>
    </citation>
    <scope>NUCLEOTIDE SEQUENCE</scope>
    <source>
        <strain evidence="1">ZZ-2019</strain>
        <tissue evidence="1">Adductor muscle</tissue>
    </source>
</reference>
<dbReference type="InterPro" id="IPR011042">
    <property type="entry name" value="6-blade_b-propeller_TolB-like"/>
</dbReference>
<dbReference type="EMBL" id="VSWD01000009">
    <property type="protein sequence ID" value="KAK3093617.1"/>
    <property type="molecule type" value="Genomic_DNA"/>
</dbReference>
<evidence type="ECO:0000313" key="1">
    <source>
        <dbReference type="EMBL" id="KAK3093617.1"/>
    </source>
</evidence>
<evidence type="ECO:0008006" key="3">
    <source>
        <dbReference type="Google" id="ProtNLM"/>
    </source>
</evidence>
<protein>
    <recommendedName>
        <fullName evidence="3">Tripartite motif-containing protein 2</fullName>
    </recommendedName>
</protein>
<sequence>MCNYVVAIDDKTLVVTNSAMKKINMVNQDGEVILLKDTKPLYPTFIGRSLDGGILVSMIDKPDFQRQDFSKRVVQHINLTGSIKKTYAYEEDNTTPLFTYPESVTQNTNTDICVINFSSESTGHLCVLHASGKVRFTYKGQSDSESLFFPSDVCCDSHCNIMVSDGVNRSIHLLNSAGQFIKYIMSKTNIVPICMSIINDHLWIGCEKGEIKLLSIKH</sequence>
<evidence type="ECO:0000313" key="2">
    <source>
        <dbReference type="Proteomes" id="UP001186944"/>
    </source>
</evidence>
<comment type="caution">
    <text evidence="1">The sequence shown here is derived from an EMBL/GenBank/DDBJ whole genome shotgun (WGS) entry which is preliminary data.</text>
</comment>
<proteinExistence type="predicted"/>
<dbReference type="AlphaFoldDB" id="A0AA88XXA1"/>